<keyword evidence="4" id="KW-0862">Zinc</keyword>
<feature type="chain" id="PRO_5021379130" evidence="5">
    <location>
        <begin position="23"/>
        <end position="333"/>
    </location>
</feature>
<dbReference type="Gene3D" id="3.40.390.10">
    <property type="entry name" value="Collagenase (Catalytic Domain)"/>
    <property type="match status" value="1"/>
</dbReference>
<evidence type="ECO:0000256" key="2">
    <source>
        <dbReference type="ARBA" id="ARBA00022723"/>
    </source>
</evidence>
<keyword evidence="8" id="KW-1185">Reference proteome</keyword>
<proteinExistence type="predicted"/>
<keyword evidence="1 7" id="KW-0645">Protease</keyword>
<feature type="domain" description="Peptidase M10 metallopeptidase" evidence="6">
    <location>
        <begin position="129"/>
        <end position="179"/>
    </location>
</feature>
<dbReference type="RefSeq" id="WP_135367820.1">
    <property type="nucleotide sequence ID" value="NZ_RKLX01000007.1"/>
</dbReference>
<evidence type="ECO:0000256" key="4">
    <source>
        <dbReference type="ARBA" id="ARBA00022833"/>
    </source>
</evidence>
<dbReference type="OrthoDB" id="2148705at2"/>
<accession>A0A4Z0J9Y2</accession>
<comment type="caution">
    <text evidence="7">The sequence shown here is derived from an EMBL/GenBank/DDBJ whole genome shotgun (WGS) entry which is preliminary data.</text>
</comment>
<dbReference type="GO" id="GO:0004222">
    <property type="term" value="F:metalloendopeptidase activity"/>
    <property type="evidence" value="ECO:0007669"/>
    <property type="project" value="InterPro"/>
</dbReference>
<name>A0A4Z0J9Y2_9LACO</name>
<dbReference type="EMBL" id="RKLX01000007">
    <property type="protein sequence ID" value="TGD19151.1"/>
    <property type="molecule type" value="Genomic_DNA"/>
</dbReference>
<dbReference type="GO" id="GO:0006508">
    <property type="term" value="P:proteolysis"/>
    <property type="evidence" value="ECO:0007669"/>
    <property type="project" value="UniProtKB-KW"/>
</dbReference>
<reference evidence="7 8" key="1">
    <citation type="submission" date="2018-10" db="EMBL/GenBank/DDBJ databases">
        <title>Lactobacillus sp. R7 and Lactobacillus sp. R19 isolated from fermented mustard green product of Taiwan.</title>
        <authorList>
            <person name="Lin S.-T."/>
        </authorList>
    </citation>
    <scope>NUCLEOTIDE SEQUENCE [LARGE SCALE GENOMIC DNA]</scope>
    <source>
        <strain evidence="7 8">BCRC 81129</strain>
    </source>
</reference>
<dbReference type="InterPro" id="IPR001818">
    <property type="entry name" value="Pept_M10_metallopeptidase"/>
</dbReference>
<sequence>MQKSLLLLTGCLALLGGVSAQAATKNPTPANKYRYAAKKAAYYNKSTSTYYRSIWTTARKTWNASKAFTWSTTTNKKSRSFTTTVAKNTGIWTNATGMAYNGMSFDQNGNQTGAAMYLNRSVLKKFRYTKKQRTNVAIHEMGHALGLKHNNKGSVSVMNPSNRVHGLRNVDIRGAKKVYATPASTSKALASAAKPSLTVDHLKDYSNNITGVEQLVHDAGTIVEGTITKSVPHHRAPKNYYTTQTIRIADKFKGQTGQTLTFTQGGTPAMAVTDSVVLHPGETVVVMLGRHANGQYYAINDGQGLFLDTHTNNGHELFEHVSDHVLYTEEMLH</sequence>
<dbReference type="GO" id="GO:0031012">
    <property type="term" value="C:extracellular matrix"/>
    <property type="evidence" value="ECO:0007669"/>
    <property type="project" value="InterPro"/>
</dbReference>
<dbReference type="InterPro" id="IPR024079">
    <property type="entry name" value="MetalloPept_cat_dom_sf"/>
</dbReference>
<keyword evidence="2" id="KW-0479">Metal-binding</keyword>
<evidence type="ECO:0000259" key="6">
    <source>
        <dbReference type="Pfam" id="PF00413"/>
    </source>
</evidence>
<feature type="signal peptide" evidence="5">
    <location>
        <begin position="1"/>
        <end position="22"/>
    </location>
</feature>
<dbReference type="GO" id="GO:0008270">
    <property type="term" value="F:zinc ion binding"/>
    <property type="evidence" value="ECO:0007669"/>
    <property type="project" value="InterPro"/>
</dbReference>
<evidence type="ECO:0000256" key="1">
    <source>
        <dbReference type="ARBA" id="ARBA00022670"/>
    </source>
</evidence>
<organism evidence="7 8">
    <name type="scientific">Levilactobacillus suantsaiihabitans</name>
    <dbReference type="NCBI Taxonomy" id="2487722"/>
    <lineage>
        <taxon>Bacteria</taxon>
        <taxon>Bacillati</taxon>
        <taxon>Bacillota</taxon>
        <taxon>Bacilli</taxon>
        <taxon>Lactobacillales</taxon>
        <taxon>Lactobacillaceae</taxon>
        <taxon>Levilactobacillus</taxon>
    </lineage>
</organism>
<evidence type="ECO:0000256" key="3">
    <source>
        <dbReference type="ARBA" id="ARBA00022801"/>
    </source>
</evidence>
<evidence type="ECO:0000313" key="7">
    <source>
        <dbReference type="EMBL" id="TGD19151.1"/>
    </source>
</evidence>
<dbReference type="Pfam" id="PF00413">
    <property type="entry name" value="Peptidase_M10"/>
    <property type="match status" value="1"/>
</dbReference>
<keyword evidence="3" id="KW-0378">Hydrolase</keyword>
<protein>
    <submittedName>
        <fullName evidence="7">Zn-dependent protease</fullName>
    </submittedName>
</protein>
<dbReference type="AlphaFoldDB" id="A0A4Z0J9Y2"/>
<evidence type="ECO:0000256" key="5">
    <source>
        <dbReference type="SAM" id="SignalP"/>
    </source>
</evidence>
<dbReference type="Proteomes" id="UP000297348">
    <property type="component" value="Unassembled WGS sequence"/>
</dbReference>
<dbReference type="SUPFAM" id="SSF55486">
    <property type="entry name" value="Metalloproteases ('zincins'), catalytic domain"/>
    <property type="match status" value="1"/>
</dbReference>
<gene>
    <name evidence="7" type="ORF">EGT51_05900</name>
</gene>
<evidence type="ECO:0000313" key="8">
    <source>
        <dbReference type="Proteomes" id="UP000297348"/>
    </source>
</evidence>
<keyword evidence="5" id="KW-0732">Signal</keyword>